<evidence type="ECO:0000313" key="8">
    <source>
        <dbReference type="Proteomes" id="UP000192140"/>
    </source>
</evidence>
<evidence type="ECO:0000256" key="3">
    <source>
        <dbReference type="ARBA" id="ARBA00022729"/>
    </source>
</evidence>
<keyword evidence="3 6" id="KW-0732">Signal</keyword>
<evidence type="ECO:0000256" key="6">
    <source>
        <dbReference type="SAM" id="SignalP"/>
    </source>
</evidence>
<comment type="caution">
    <text evidence="7">The sequence shown here is derived from an EMBL/GenBank/DDBJ whole genome shotgun (WGS) entry which is preliminary data.</text>
</comment>
<keyword evidence="5" id="KW-0998">Cell outer membrane</keyword>
<sequence length="293" mass="31497">MTRQQFHPWRAKATRSTRSTARTFLFASALTGLPMAALAADLESGGAVTVAPSQQFDTARYGDFRDRLADWKVTIGAGAIYMPEYEGSDKFDVNPFPIFSAEFGERVSVDITGVTVDLYQASGFRVGVKGGYEMGRKEDDSEYLRGLGDIDPGGVIGGIVSYDVGPFQAYAKLDKTIGGSDGLTGTVGAKASYKYERFIFSADVSGTWADDKHMESYFGITAAQSASSGLSQYDAKAGFKRVDVKASITYMMTENWLVTGAAGAGFLMGDAKDSPVVKDDVQPFGMLGVAYRF</sequence>
<comment type="similarity">
    <text evidence="2">Belongs to the MipA/OmpV family.</text>
</comment>
<dbReference type="PANTHER" id="PTHR38776">
    <property type="entry name" value="MLTA-INTERACTING PROTEIN-RELATED"/>
    <property type="match status" value="1"/>
</dbReference>
<gene>
    <name evidence="7" type="ORF">AGR7A_pAt20215</name>
</gene>
<reference evidence="7" key="1">
    <citation type="submission" date="2016-01" db="EMBL/GenBank/DDBJ databases">
        <authorList>
            <person name="Regsiter A."/>
            <person name="william w."/>
        </authorList>
    </citation>
    <scope>NUCLEOTIDE SEQUENCE</scope>
    <source>
        <strain evidence="7">NCPPB 1641</strain>
    </source>
</reference>
<dbReference type="EMBL" id="FCNP01000049">
    <property type="protein sequence ID" value="CVI63399.1"/>
    <property type="molecule type" value="Genomic_DNA"/>
</dbReference>
<dbReference type="GO" id="GO:0009279">
    <property type="term" value="C:cell outer membrane"/>
    <property type="evidence" value="ECO:0007669"/>
    <property type="project" value="UniProtKB-SubCell"/>
</dbReference>
<keyword evidence="8" id="KW-1185">Reference proteome</keyword>
<keyword evidence="4" id="KW-0472">Membrane</keyword>
<dbReference type="AlphaFoldDB" id="A0A1S7U9A3"/>
<feature type="signal peptide" evidence="6">
    <location>
        <begin position="1"/>
        <end position="39"/>
    </location>
</feature>
<protein>
    <submittedName>
        <fullName evidence="7">MltA-interacting MipA family protein</fullName>
    </submittedName>
</protein>
<proteinExistence type="inferred from homology"/>
<organism evidence="7 8">
    <name type="scientific">Agrobacterium deltaense NCPPB 1641</name>
    <dbReference type="NCBI Taxonomy" id="1183425"/>
    <lineage>
        <taxon>Bacteria</taxon>
        <taxon>Pseudomonadati</taxon>
        <taxon>Pseudomonadota</taxon>
        <taxon>Alphaproteobacteria</taxon>
        <taxon>Hyphomicrobiales</taxon>
        <taxon>Rhizobiaceae</taxon>
        <taxon>Rhizobium/Agrobacterium group</taxon>
        <taxon>Agrobacterium</taxon>
    </lineage>
</organism>
<dbReference type="Proteomes" id="UP000192140">
    <property type="component" value="Unassembled WGS sequence"/>
</dbReference>
<feature type="chain" id="PRO_5012458854" evidence="6">
    <location>
        <begin position="40"/>
        <end position="293"/>
    </location>
</feature>
<evidence type="ECO:0000256" key="5">
    <source>
        <dbReference type="ARBA" id="ARBA00023237"/>
    </source>
</evidence>
<dbReference type="InterPro" id="IPR010583">
    <property type="entry name" value="MipA"/>
</dbReference>
<evidence type="ECO:0000256" key="1">
    <source>
        <dbReference type="ARBA" id="ARBA00004442"/>
    </source>
</evidence>
<dbReference type="PANTHER" id="PTHR38776:SF1">
    <property type="entry name" value="MLTA-INTERACTING PROTEIN-RELATED"/>
    <property type="match status" value="1"/>
</dbReference>
<evidence type="ECO:0000256" key="2">
    <source>
        <dbReference type="ARBA" id="ARBA00005722"/>
    </source>
</evidence>
<dbReference type="Pfam" id="PF06629">
    <property type="entry name" value="MipA"/>
    <property type="match status" value="1"/>
</dbReference>
<evidence type="ECO:0000256" key="4">
    <source>
        <dbReference type="ARBA" id="ARBA00023136"/>
    </source>
</evidence>
<name>A0A1S7U9A3_9HYPH</name>
<evidence type="ECO:0000313" key="7">
    <source>
        <dbReference type="EMBL" id="CVI63399.1"/>
    </source>
</evidence>
<comment type="subcellular location">
    <subcellularLocation>
        <location evidence="1">Cell outer membrane</location>
    </subcellularLocation>
</comment>
<accession>A0A1S7U9A3</accession>